<dbReference type="Proteomes" id="UP000601435">
    <property type="component" value="Unassembled WGS sequence"/>
</dbReference>
<sequence length="167" mass="18378">MRAYALHAQPLQHDATATSRIRPTAEECFVMVVPNWDDQQAGRTVVDGPVLDLDEVQAAVGAKPSAWRQSTATPIFAPTNVMIFFQPKRWRVVQMDLVRERTREVWLEQALPESLKSRWMNSPGPVSVSATATASGVEMLLALPGLRGDGVTQIFASLYFPAATDAK</sequence>
<evidence type="ECO:0000313" key="2">
    <source>
        <dbReference type="Proteomes" id="UP000601435"/>
    </source>
</evidence>
<name>A0A813AMS9_9DINO</name>
<dbReference type="EMBL" id="CAJNJA010060586">
    <property type="protein sequence ID" value="CAE7871096.1"/>
    <property type="molecule type" value="Genomic_DNA"/>
</dbReference>
<proteinExistence type="predicted"/>
<evidence type="ECO:0000313" key="1">
    <source>
        <dbReference type="EMBL" id="CAE7871096.1"/>
    </source>
</evidence>
<gene>
    <name evidence="1" type="primary">Vwa8</name>
    <name evidence="1" type="ORF">SNEC2469_LOCUS28167</name>
</gene>
<comment type="caution">
    <text evidence="1">The sequence shown here is derived from an EMBL/GenBank/DDBJ whole genome shotgun (WGS) entry which is preliminary data.</text>
</comment>
<accession>A0A813AMS9</accession>
<dbReference type="AlphaFoldDB" id="A0A813AMS9"/>
<keyword evidence="2" id="KW-1185">Reference proteome</keyword>
<feature type="non-terminal residue" evidence="1">
    <location>
        <position position="1"/>
    </location>
</feature>
<reference evidence="1" key="1">
    <citation type="submission" date="2021-02" db="EMBL/GenBank/DDBJ databases">
        <authorList>
            <person name="Dougan E. K."/>
            <person name="Rhodes N."/>
            <person name="Thang M."/>
            <person name="Chan C."/>
        </authorList>
    </citation>
    <scope>NUCLEOTIDE SEQUENCE</scope>
</reference>
<organism evidence="1 2">
    <name type="scientific">Symbiodinium necroappetens</name>
    <dbReference type="NCBI Taxonomy" id="1628268"/>
    <lineage>
        <taxon>Eukaryota</taxon>
        <taxon>Sar</taxon>
        <taxon>Alveolata</taxon>
        <taxon>Dinophyceae</taxon>
        <taxon>Suessiales</taxon>
        <taxon>Symbiodiniaceae</taxon>
        <taxon>Symbiodinium</taxon>
    </lineage>
</organism>
<protein>
    <submittedName>
        <fullName evidence="1">Vwa8 protein</fullName>
    </submittedName>
</protein>